<sequence>MEVAEMEGPGPELSVYRERGREGGRDMVKRGEGGPLSIDDGASRDDATEGKNIISVNLRLCWDLRFVKGFAEGKKIALGGRYSRDFFNRYGDLRHIRRLRFWPMNKVLMEKYEFIEQDAAELADFLVPILDFVPEKRPTAAQCLLHPWISSGPRLLEPSTPSTQSQAADTLFCEKMKREKEETEVVEVGMGKIAINADSKQVKNPQSTSKLSKTDIASSSR</sequence>
<organism evidence="1 2">
    <name type="scientific">Rhododendron molle</name>
    <name type="common">Chinese azalea</name>
    <name type="synonym">Azalea mollis</name>
    <dbReference type="NCBI Taxonomy" id="49168"/>
    <lineage>
        <taxon>Eukaryota</taxon>
        <taxon>Viridiplantae</taxon>
        <taxon>Streptophyta</taxon>
        <taxon>Embryophyta</taxon>
        <taxon>Tracheophyta</taxon>
        <taxon>Spermatophyta</taxon>
        <taxon>Magnoliopsida</taxon>
        <taxon>eudicotyledons</taxon>
        <taxon>Gunneridae</taxon>
        <taxon>Pentapetalae</taxon>
        <taxon>asterids</taxon>
        <taxon>Ericales</taxon>
        <taxon>Ericaceae</taxon>
        <taxon>Ericoideae</taxon>
        <taxon>Rhodoreae</taxon>
        <taxon>Rhododendron</taxon>
    </lineage>
</organism>
<name>A0ACC0P4S1_RHOML</name>
<keyword evidence="2" id="KW-1185">Reference proteome</keyword>
<dbReference type="Proteomes" id="UP001062846">
    <property type="component" value="Chromosome 4"/>
</dbReference>
<proteinExistence type="predicted"/>
<protein>
    <submittedName>
        <fullName evidence="1">Uncharacterized protein</fullName>
    </submittedName>
</protein>
<dbReference type="EMBL" id="CM046391">
    <property type="protein sequence ID" value="KAI8559828.1"/>
    <property type="molecule type" value="Genomic_DNA"/>
</dbReference>
<reference evidence="1" key="1">
    <citation type="submission" date="2022-02" db="EMBL/GenBank/DDBJ databases">
        <title>Plant Genome Project.</title>
        <authorList>
            <person name="Zhang R.-G."/>
        </authorList>
    </citation>
    <scope>NUCLEOTIDE SEQUENCE</scope>
    <source>
        <strain evidence="1">AT1</strain>
    </source>
</reference>
<gene>
    <name evidence="1" type="ORF">RHMOL_Rhmol04G0205100</name>
</gene>
<evidence type="ECO:0000313" key="1">
    <source>
        <dbReference type="EMBL" id="KAI8559828.1"/>
    </source>
</evidence>
<accession>A0ACC0P4S1</accession>
<evidence type="ECO:0000313" key="2">
    <source>
        <dbReference type="Proteomes" id="UP001062846"/>
    </source>
</evidence>
<comment type="caution">
    <text evidence="1">The sequence shown here is derived from an EMBL/GenBank/DDBJ whole genome shotgun (WGS) entry which is preliminary data.</text>
</comment>